<dbReference type="GO" id="GO:0006508">
    <property type="term" value="P:proteolysis"/>
    <property type="evidence" value="ECO:0007669"/>
    <property type="project" value="UniProtKB-KW"/>
</dbReference>
<organism evidence="1">
    <name type="scientific">Malus domestica</name>
    <name type="common">Apple</name>
    <name type="synonym">Pyrus malus</name>
    <dbReference type="NCBI Taxonomy" id="3750"/>
    <lineage>
        <taxon>Eukaryota</taxon>
        <taxon>Viridiplantae</taxon>
        <taxon>Streptophyta</taxon>
        <taxon>Embryophyta</taxon>
        <taxon>Tracheophyta</taxon>
        <taxon>Spermatophyta</taxon>
        <taxon>Magnoliopsida</taxon>
        <taxon>eudicotyledons</taxon>
        <taxon>Gunneridae</taxon>
        <taxon>Pentapetalae</taxon>
        <taxon>rosids</taxon>
        <taxon>fabids</taxon>
        <taxon>Rosales</taxon>
        <taxon>Rosaceae</taxon>
        <taxon>Amygdaloideae</taxon>
        <taxon>Maleae</taxon>
        <taxon>Malus</taxon>
    </lineage>
</organism>
<dbReference type="EMBL" id="JN941586">
    <property type="protein sequence ID" value="AEX97104.1"/>
    <property type="molecule type" value="mRNA"/>
</dbReference>
<dbReference type="AlphaFoldDB" id="H2EII2"/>
<keyword evidence="1" id="KW-0378">Hydrolase</keyword>
<protein>
    <submittedName>
        <fullName evidence="1">FTSH protease</fullName>
    </submittedName>
</protein>
<proteinExistence type="evidence at transcript level"/>
<evidence type="ECO:0000313" key="1">
    <source>
        <dbReference type="EMBL" id="AEX97104.1"/>
    </source>
</evidence>
<reference evidence="1" key="1">
    <citation type="submission" date="2011-10" db="EMBL/GenBank/DDBJ databases">
        <title>Characterization and isolation of differentially expressed bud sport genes in apple by suppression subtractive hybridization.</title>
        <authorList>
            <person name="Song Y."/>
        </authorList>
    </citation>
    <scope>NUCLEOTIDE SEQUENCE</scope>
</reference>
<accession>H2EII2</accession>
<feature type="non-terminal residue" evidence="1">
    <location>
        <position position="1"/>
    </location>
</feature>
<dbReference type="GO" id="GO:0008233">
    <property type="term" value="F:peptidase activity"/>
    <property type="evidence" value="ECO:0007669"/>
    <property type="project" value="UniProtKB-KW"/>
</dbReference>
<gene>
    <name evidence="1" type="primary">FTSH</name>
</gene>
<sequence>TEVQFIPYIIIRNAYMGNRMAYLCQGHEHEILNFAVIFLWIGFAREDFNRRAERLGESNKNDLCPGSSLWFQQQSGSFILSPEGGYVRDGY</sequence>
<feature type="non-terminal residue" evidence="1">
    <location>
        <position position="91"/>
    </location>
</feature>
<name>H2EII2_MALDO</name>
<keyword evidence="1" id="KW-0645">Protease</keyword>